<evidence type="ECO:0000259" key="1">
    <source>
        <dbReference type="Pfam" id="PF07562"/>
    </source>
</evidence>
<dbReference type="EMBL" id="AZIM01004315">
    <property type="protein sequence ID" value="ETE60889.1"/>
    <property type="molecule type" value="Genomic_DNA"/>
</dbReference>
<reference evidence="2 3" key="1">
    <citation type="journal article" date="2013" name="Proc. Natl. Acad. Sci. U.S.A.">
        <title>The king cobra genome reveals dynamic gene evolution and adaptation in the snake venom system.</title>
        <authorList>
            <person name="Vonk F.J."/>
            <person name="Casewell N.R."/>
            <person name="Henkel C.V."/>
            <person name="Heimberg A.M."/>
            <person name="Jansen H.J."/>
            <person name="McCleary R.J."/>
            <person name="Kerkkamp H.M."/>
            <person name="Vos R.A."/>
            <person name="Guerreiro I."/>
            <person name="Calvete J.J."/>
            <person name="Wuster W."/>
            <person name="Woods A.E."/>
            <person name="Logan J.M."/>
            <person name="Harrison R.A."/>
            <person name="Castoe T.A."/>
            <person name="de Koning A.P."/>
            <person name="Pollock D.D."/>
            <person name="Yandell M."/>
            <person name="Calderon D."/>
            <person name="Renjifo C."/>
            <person name="Currier R.B."/>
            <person name="Salgado D."/>
            <person name="Pla D."/>
            <person name="Sanz L."/>
            <person name="Hyder A.S."/>
            <person name="Ribeiro J.M."/>
            <person name="Arntzen J.W."/>
            <person name="van den Thillart G.E."/>
            <person name="Boetzer M."/>
            <person name="Pirovano W."/>
            <person name="Dirks R.P."/>
            <person name="Spaink H.P."/>
            <person name="Duboule D."/>
            <person name="McGlinn E."/>
            <person name="Kini R.M."/>
            <person name="Richardson M.K."/>
        </authorList>
    </citation>
    <scope>NUCLEOTIDE SEQUENCE</scope>
    <source>
        <tissue evidence="2">Blood</tissue>
    </source>
</reference>
<feature type="non-terminal residue" evidence="2">
    <location>
        <position position="146"/>
    </location>
</feature>
<dbReference type="Pfam" id="PF07562">
    <property type="entry name" value="NCD3G"/>
    <property type="match status" value="1"/>
</dbReference>
<gene>
    <name evidence="2" type="ORF">L345_13365</name>
</gene>
<dbReference type="InterPro" id="IPR000068">
    <property type="entry name" value="GPCR_3_Ca_sens_rcpt-rel"/>
</dbReference>
<dbReference type="Proteomes" id="UP000018936">
    <property type="component" value="Unassembled WGS sequence"/>
</dbReference>
<feature type="domain" description="GPCR family 3 nine cysteines" evidence="1">
    <location>
        <begin position="70"/>
        <end position="112"/>
    </location>
</feature>
<evidence type="ECO:0000313" key="3">
    <source>
        <dbReference type="Proteomes" id="UP000018936"/>
    </source>
</evidence>
<keyword evidence="3" id="KW-1185">Reference proteome</keyword>
<dbReference type="AlphaFoldDB" id="V8NF46"/>
<dbReference type="GO" id="GO:0004930">
    <property type="term" value="F:G protein-coupled receptor activity"/>
    <property type="evidence" value="ECO:0007669"/>
    <property type="project" value="InterPro"/>
</dbReference>
<dbReference type="PANTHER" id="PTHR24061:SF599">
    <property type="entry name" value="G-PROTEIN COUPLED RECEPTORS FAMILY 3 PROFILE DOMAIN-CONTAINING PROTEIN"/>
    <property type="match status" value="1"/>
</dbReference>
<organism evidence="2 3">
    <name type="scientific">Ophiophagus hannah</name>
    <name type="common">King cobra</name>
    <name type="synonym">Naja hannah</name>
    <dbReference type="NCBI Taxonomy" id="8665"/>
    <lineage>
        <taxon>Eukaryota</taxon>
        <taxon>Metazoa</taxon>
        <taxon>Chordata</taxon>
        <taxon>Craniata</taxon>
        <taxon>Vertebrata</taxon>
        <taxon>Euteleostomi</taxon>
        <taxon>Lepidosauria</taxon>
        <taxon>Squamata</taxon>
        <taxon>Bifurcata</taxon>
        <taxon>Unidentata</taxon>
        <taxon>Episquamata</taxon>
        <taxon>Toxicofera</taxon>
        <taxon>Serpentes</taxon>
        <taxon>Colubroidea</taxon>
        <taxon>Elapidae</taxon>
        <taxon>Elapinae</taxon>
        <taxon>Ophiophagus</taxon>
    </lineage>
</organism>
<feature type="non-terminal residue" evidence="2">
    <location>
        <position position="1"/>
    </location>
</feature>
<dbReference type="GO" id="GO:0005886">
    <property type="term" value="C:plasma membrane"/>
    <property type="evidence" value="ECO:0007669"/>
    <property type="project" value="TreeGrafter"/>
</dbReference>
<evidence type="ECO:0000313" key="2">
    <source>
        <dbReference type="EMBL" id="ETE60889.1"/>
    </source>
</evidence>
<dbReference type="PANTHER" id="PTHR24061">
    <property type="entry name" value="CALCIUM-SENSING RECEPTOR-RELATED"/>
    <property type="match status" value="1"/>
</dbReference>
<sequence>MYIQPEEFVKLLITWILKGLLFQNIGISEDSRASTFIIYGDTSTILYLGSLLVDIYDRCNEKTCGGKVAPHSVCNEYCQPGYQKKKKEGKKFCCYGCTPCPEEKISDKRECNEQCHPGNQKKKKEGEKFCCYDCVPCPEGEISNKR</sequence>
<proteinExistence type="predicted"/>
<dbReference type="OrthoDB" id="5984008at2759"/>
<accession>V8NF46</accession>
<protein>
    <recommendedName>
        <fullName evidence="1">GPCR family 3 nine cysteines domain-containing protein</fullName>
    </recommendedName>
</protein>
<name>V8NF46_OPHHA</name>
<dbReference type="InterPro" id="IPR011500">
    <property type="entry name" value="GPCR_3_9-Cys_dom"/>
</dbReference>
<dbReference type="Gene3D" id="2.10.50.30">
    <property type="entry name" value="GPCR, family 3, nine cysteines domain"/>
    <property type="match status" value="2"/>
</dbReference>
<comment type="caution">
    <text evidence="2">The sequence shown here is derived from an EMBL/GenBank/DDBJ whole genome shotgun (WGS) entry which is preliminary data.</text>
</comment>
<dbReference type="InterPro" id="IPR038550">
    <property type="entry name" value="GPCR_3_9-Cys_sf"/>
</dbReference>